<dbReference type="STRING" id="354355.SAMN05660816_05074"/>
<gene>
    <name evidence="1" type="ORF">A4H97_33860</name>
</gene>
<keyword evidence="2" id="KW-1185">Reference proteome</keyword>
<evidence type="ECO:0000313" key="1">
    <source>
        <dbReference type="EMBL" id="OQP43614.1"/>
    </source>
</evidence>
<accession>A0A1V9ECC1</accession>
<dbReference type="EMBL" id="LVXG01000041">
    <property type="protein sequence ID" value="OQP43614.1"/>
    <property type="molecule type" value="Genomic_DNA"/>
</dbReference>
<sequence>MNFLVEETGQFESITWNMGNIFPNFNKHTKDIKVLLMVIIGKITKQICESLKKDSWFMKFESPFNIELFLDGGLEFVYNVEVE</sequence>
<evidence type="ECO:0000313" key="2">
    <source>
        <dbReference type="Proteomes" id="UP000192610"/>
    </source>
</evidence>
<dbReference type="Proteomes" id="UP000192610">
    <property type="component" value="Unassembled WGS sequence"/>
</dbReference>
<proteinExistence type="predicted"/>
<organism evidence="1 2">
    <name type="scientific">Niastella yeongjuensis</name>
    <dbReference type="NCBI Taxonomy" id="354355"/>
    <lineage>
        <taxon>Bacteria</taxon>
        <taxon>Pseudomonadati</taxon>
        <taxon>Bacteroidota</taxon>
        <taxon>Chitinophagia</taxon>
        <taxon>Chitinophagales</taxon>
        <taxon>Chitinophagaceae</taxon>
        <taxon>Niastella</taxon>
    </lineage>
</organism>
<protein>
    <submittedName>
        <fullName evidence="1">Uncharacterized protein</fullName>
    </submittedName>
</protein>
<comment type="caution">
    <text evidence="1">The sequence shown here is derived from an EMBL/GenBank/DDBJ whole genome shotgun (WGS) entry which is preliminary data.</text>
</comment>
<dbReference type="AlphaFoldDB" id="A0A1V9ECC1"/>
<reference evidence="2" key="1">
    <citation type="submission" date="2016-04" db="EMBL/GenBank/DDBJ databases">
        <authorList>
            <person name="Chen L."/>
            <person name="Zhuang W."/>
            <person name="Wang G."/>
        </authorList>
    </citation>
    <scope>NUCLEOTIDE SEQUENCE [LARGE SCALE GENOMIC DNA]</scope>
    <source>
        <strain evidence="2">17621</strain>
    </source>
</reference>
<name>A0A1V9ECC1_9BACT</name>